<sequence>MCFQCDRRGDWCAECPVLQGFAAPSWNFALPGPSSLSRPITPEHHPSMPTSPRSYLVTNMVLQIKFVEGDPTKKYLEDSSVSINLTGISNLITNLRAVHPFLVLLEDWTSTLTINQLGTLNLSVQGGYLIITEVPLIPMILSTILSLRKLVQVGVLMVFEGFKLSFYLPGRSSSMDFVDGFWWLWIDVS</sequence>
<protein>
    <submittedName>
        <fullName evidence="1">Uncharacterized protein</fullName>
    </submittedName>
</protein>
<name>A0A9Q3HMP3_9BASI</name>
<evidence type="ECO:0000313" key="1">
    <source>
        <dbReference type="EMBL" id="MBW0508419.1"/>
    </source>
</evidence>
<reference evidence="1" key="1">
    <citation type="submission" date="2021-03" db="EMBL/GenBank/DDBJ databases">
        <title>Draft genome sequence of rust myrtle Austropuccinia psidii MF-1, a brazilian biotype.</title>
        <authorList>
            <person name="Quecine M.C."/>
            <person name="Pachon D.M.R."/>
            <person name="Bonatelli M.L."/>
            <person name="Correr F.H."/>
            <person name="Franceschini L.M."/>
            <person name="Leite T.F."/>
            <person name="Margarido G.R.A."/>
            <person name="Almeida C.A."/>
            <person name="Ferrarezi J.A."/>
            <person name="Labate C.A."/>
        </authorList>
    </citation>
    <scope>NUCLEOTIDE SEQUENCE</scope>
    <source>
        <strain evidence="1">MF-1</strain>
    </source>
</reference>
<gene>
    <name evidence="1" type="ORF">O181_048134</name>
</gene>
<dbReference type="EMBL" id="AVOT02020316">
    <property type="protein sequence ID" value="MBW0508419.1"/>
    <property type="molecule type" value="Genomic_DNA"/>
</dbReference>
<evidence type="ECO:0000313" key="2">
    <source>
        <dbReference type="Proteomes" id="UP000765509"/>
    </source>
</evidence>
<keyword evidence="2" id="KW-1185">Reference proteome</keyword>
<proteinExistence type="predicted"/>
<accession>A0A9Q3HMP3</accession>
<dbReference type="Proteomes" id="UP000765509">
    <property type="component" value="Unassembled WGS sequence"/>
</dbReference>
<organism evidence="1 2">
    <name type="scientific">Austropuccinia psidii MF-1</name>
    <dbReference type="NCBI Taxonomy" id="1389203"/>
    <lineage>
        <taxon>Eukaryota</taxon>
        <taxon>Fungi</taxon>
        <taxon>Dikarya</taxon>
        <taxon>Basidiomycota</taxon>
        <taxon>Pucciniomycotina</taxon>
        <taxon>Pucciniomycetes</taxon>
        <taxon>Pucciniales</taxon>
        <taxon>Sphaerophragmiaceae</taxon>
        <taxon>Austropuccinia</taxon>
    </lineage>
</organism>
<dbReference type="AlphaFoldDB" id="A0A9Q3HMP3"/>
<comment type="caution">
    <text evidence="1">The sequence shown here is derived from an EMBL/GenBank/DDBJ whole genome shotgun (WGS) entry which is preliminary data.</text>
</comment>